<dbReference type="AlphaFoldDB" id="F4BJQ2"/>
<name>F4BJQ2_9GAMM</name>
<sequence>MNLSAKLLELILAFLDKMKNPQCLLTHIVININNQDLFVL</sequence>
<protein>
    <submittedName>
        <fullName evidence="1">Uncharacterized protein</fullName>
    </submittedName>
</protein>
<dbReference type="PATRIC" id="fig|676032.3.peg.541"/>
<dbReference type="KEGG" id="fcn:FN3523_0539"/>
<gene>
    <name evidence="1" type="ordered locus">FN3523_0539</name>
</gene>
<evidence type="ECO:0000313" key="1">
    <source>
        <dbReference type="EMBL" id="AEB28396.1"/>
    </source>
</evidence>
<dbReference type="EMBL" id="CP002558">
    <property type="protein sequence ID" value="AEB28396.1"/>
    <property type="molecule type" value="Genomic_DNA"/>
</dbReference>
<organism evidence="1 2">
    <name type="scientific">Francisella hispaniensis</name>
    <dbReference type="NCBI Taxonomy" id="622488"/>
    <lineage>
        <taxon>Bacteria</taxon>
        <taxon>Pseudomonadati</taxon>
        <taxon>Pseudomonadota</taxon>
        <taxon>Gammaproteobacteria</taxon>
        <taxon>Thiotrichales</taxon>
        <taxon>Francisellaceae</taxon>
        <taxon>Francisella</taxon>
    </lineage>
</organism>
<accession>F4BJQ2</accession>
<evidence type="ECO:0000313" key="2">
    <source>
        <dbReference type="Proteomes" id="UP000008303"/>
    </source>
</evidence>
<proteinExistence type="predicted"/>
<dbReference type="Proteomes" id="UP000008303">
    <property type="component" value="Chromosome"/>
</dbReference>
<dbReference type="HOGENOM" id="CLU_3290047_0_0_6"/>
<reference evidence="2" key="1">
    <citation type="journal article" date="2011" name="Appl. Environ. Microbiol.">
        <title>Common ancestry and novel genetic traits of Francisella novicida-like isolates from North America and Australia as revealed by comparative genomic analyses.</title>
        <authorList>
            <person name="Siddaramappa S."/>
            <person name="Challacombe J.F."/>
            <person name="Petersen J.M."/>
            <person name="Pillai S."/>
            <person name="Hogg G."/>
            <person name="Kuske C.R."/>
        </authorList>
    </citation>
    <scope>NUCLEOTIDE SEQUENCE [LARGE SCALE GENOMIC DNA]</scope>
    <source>
        <strain evidence="2">3523</strain>
    </source>
</reference>